<name>A0AAW1QBH3_9CHLO</name>
<gene>
    <name evidence="2" type="ORF">WJX72_012110</name>
</gene>
<sequence length="531" mass="55889">MLCSPCLRSVQGGRTDVKLQNLTERQRGALLCRRQDKHSSKIAQQAGLKLTQTNGATLQFRSSRVGNKKLVCSNNIREVLADHPQLMSLLADIVDVPSQPHGRLGTVRGTAAQPAAGQPALAVMPASNVSGQGSDSAPLAPGHADALEVPVQSVPMTLEAAQAVTAQARGRTRASRLKAAAAPVSLAALKAAEQQGRLGTYTVDQLGSFLVQATGNPSSALGNKETVVAAVRDHLAAVAAGEASQLLLLDVSRQQSSAAQGVNPSTSDLLAHATIEEPAHVVAELDLQDRVCIIRKMSWETNDKLIAEVLLPKGLLAPNVYPGTQLAHNAVRTRLQLPDPGQFSFSREGHPIFATLSHGGGDRYISGCVRLDPVLFRSELLTGKLKSALQDAIGSAGEGQLNICTVFHAAERQADKQNIKNGRDRRQRNARGASEEEEEAEAASSADGGSNSELDLDATFADDAGSADEEEEPDLHQAGVAEGDAAVGLLGMAEQVSVQPGQGAAGTPTKQLRRGNRDRTKGQLAWCKLIN</sequence>
<accession>A0AAW1QBH3</accession>
<reference evidence="2 3" key="1">
    <citation type="journal article" date="2024" name="Nat. Commun.">
        <title>Phylogenomics reveals the evolutionary origins of lichenization in chlorophyte algae.</title>
        <authorList>
            <person name="Puginier C."/>
            <person name="Libourel C."/>
            <person name="Otte J."/>
            <person name="Skaloud P."/>
            <person name="Haon M."/>
            <person name="Grisel S."/>
            <person name="Petersen M."/>
            <person name="Berrin J.G."/>
            <person name="Delaux P.M."/>
            <person name="Dal Grande F."/>
            <person name="Keller J."/>
        </authorList>
    </citation>
    <scope>NUCLEOTIDE SEQUENCE [LARGE SCALE GENOMIC DNA]</scope>
    <source>
        <strain evidence="2 3">SAG 2043</strain>
    </source>
</reference>
<feature type="region of interest" description="Disordered" evidence="1">
    <location>
        <begin position="497"/>
        <end position="519"/>
    </location>
</feature>
<evidence type="ECO:0000313" key="3">
    <source>
        <dbReference type="Proteomes" id="UP001489004"/>
    </source>
</evidence>
<feature type="compositionally biased region" description="Low complexity" evidence="1">
    <location>
        <begin position="442"/>
        <end position="453"/>
    </location>
</feature>
<dbReference type="AlphaFoldDB" id="A0AAW1QBH3"/>
<organism evidence="2 3">
    <name type="scientific">[Myrmecia] bisecta</name>
    <dbReference type="NCBI Taxonomy" id="41462"/>
    <lineage>
        <taxon>Eukaryota</taxon>
        <taxon>Viridiplantae</taxon>
        <taxon>Chlorophyta</taxon>
        <taxon>core chlorophytes</taxon>
        <taxon>Trebouxiophyceae</taxon>
        <taxon>Trebouxiales</taxon>
        <taxon>Trebouxiaceae</taxon>
        <taxon>Myrmecia</taxon>
    </lineage>
</organism>
<dbReference type="Proteomes" id="UP001489004">
    <property type="component" value="Unassembled WGS sequence"/>
</dbReference>
<protein>
    <submittedName>
        <fullName evidence="2">Uncharacterized protein</fullName>
    </submittedName>
</protein>
<comment type="caution">
    <text evidence="2">The sequence shown here is derived from an EMBL/GenBank/DDBJ whole genome shotgun (WGS) entry which is preliminary data.</text>
</comment>
<dbReference type="EMBL" id="JALJOR010000004">
    <property type="protein sequence ID" value="KAK9818401.1"/>
    <property type="molecule type" value="Genomic_DNA"/>
</dbReference>
<feature type="compositionally biased region" description="Basic and acidic residues" evidence="1">
    <location>
        <begin position="415"/>
        <end position="424"/>
    </location>
</feature>
<feature type="region of interest" description="Disordered" evidence="1">
    <location>
        <begin position="415"/>
        <end position="456"/>
    </location>
</feature>
<evidence type="ECO:0000256" key="1">
    <source>
        <dbReference type="SAM" id="MobiDB-lite"/>
    </source>
</evidence>
<proteinExistence type="predicted"/>
<evidence type="ECO:0000313" key="2">
    <source>
        <dbReference type="EMBL" id="KAK9818401.1"/>
    </source>
</evidence>
<keyword evidence="3" id="KW-1185">Reference proteome</keyword>